<feature type="region of interest" description="Disordered" evidence="1">
    <location>
        <begin position="140"/>
        <end position="160"/>
    </location>
</feature>
<accession>A0A5S4GUY6</accession>
<keyword evidence="2" id="KW-0472">Membrane</keyword>
<feature type="compositionally biased region" description="Polar residues" evidence="1">
    <location>
        <begin position="140"/>
        <end position="159"/>
    </location>
</feature>
<reference evidence="3 4" key="1">
    <citation type="submission" date="2019-05" db="EMBL/GenBank/DDBJ databases">
        <title>Draft genome sequence of Actinomadura geliboluensis A8036.</title>
        <authorList>
            <person name="Saricaoglu S."/>
            <person name="Isik K."/>
        </authorList>
    </citation>
    <scope>NUCLEOTIDE SEQUENCE [LARGE SCALE GENOMIC DNA]</scope>
    <source>
        <strain evidence="3 4">A8036</strain>
    </source>
</reference>
<dbReference type="RefSeq" id="WP_138638005.1">
    <property type="nucleotide sequence ID" value="NZ_JASWDG010000065.1"/>
</dbReference>
<organism evidence="3 4">
    <name type="scientific">Actinomadura geliboluensis</name>
    <dbReference type="NCBI Taxonomy" id="882440"/>
    <lineage>
        <taxon>Bacteria</taxon>
        <taxon>Bacillati</taxon>
        <taxon>Actinomycetota</taxon>
        <taxon>Actinomycetes</taxon>
        <taxon>Streptosporangiales</taxon>
        <taxon>Thermomonosporaceae</taxon>
        <taxon>Actinomadura</taxon>
    </lineage>
</organism>
<dbReference type="OrthoDB" id="3474211at2"/>
<dbReference type="AlphaFoldDB" id="A0A5S4GUY6"/>
<proteinExistence type="predicted"/>
<evidence type="ECO:0000313" key="3">
    <source>
        <dbReference type="EMBL" id="TMR36766.1"/>
    </source>
</evidence>
<evidence type="ECO:0000256" key="2">
    <source>
        <dbReference type="SAM" id="Phobius"/>
    </source>
</evidence>
<keyword evidence="2" id="KW-0812">Transmembrane</keyword>
<keyword evidence="4" id="KW-1185">Reference proteome</keyword>
<feature type="transmembrane region" description="Helical" evidence="2">
    <location>
        <begin position="39"/>
        <end position="59"/>
    </location>
</feature>
<dbReference type="EMBL" id="VCKZ01000143">
    <property type="protein sequence ID" value="TMR36766.1"/>
    <property type="molecule type" value="Genomic_DNA"/>
</dbReference>
<evidence type="ECO:0000313" key="4">
    <source>
        <dbReference type="Proteomes" id="UP000305238"/>
    </source>
</evidence>
<gene>
    <name evidence="3" type="ORF">ETD96_20065</name>
</gene>
<dbReference type="Proteomes" id="UP000305238">
    <property type="component" value="Unassembled WGS sequence"/>
</dbReference>
<keyword evidence="2" id="KW-1133">Transmembrane helix</keyword>
<protein>
    <submittedName>
        <fullName evidence="3">Uncharacterized protein</fullName>
    </submittedName>
</protein>
<name>A0A5S4GUY6_9ACTN</name>
<comment type="caution">
    <text evidence="3">The sequence shown here is derived from an EMBL/GenBank/DDBJ whole genome shotgun (WGS) entry which is preliminary data.</text>
</comment>
<evidence type="ECO:0000256" key="1">
    <source>
        <dbReference type="SAM" id="MobiDB-lite"/>
    </source>
</evidence>
<sequence>MARELKDLTEVMEAESARGVPSPDLLDGVRRRVRRGNRLRAAAAAFGVVLMAGAAFGVAQQQDGNARDRHALAPTMAGVVNQDFQRSAGRDGMQPLQEVGFSKIRAKGRFTITPTGPFIGVTLRCSGDFMVYQQRENGAFSSGGCSQGSPDDNSTSVSKVTPGVPITIEVVALPLKDSSEQNPNTLSSMIGIDRYLGSHEPTSGNWSVRVYSGQCNTDACNMGTRPPTQPKRLAVTGLKRLARVTGSADGRSRTVPLKEPGKSMRIRVTCVDGAAVAVVRTGGQTKVVDCEIAESTGIIWDQDVEGGTNAIKIAVLPAEAGKVHATSDAALAKLMKSVKPAGKWTLEVYAR</sequence>